<evidence type="ECO:0000256" key="11">
    <source>
        <dbReference type="SAM" id="Phobius"/>
    </source>
</evidence>
<reference evidence="13 14" key="1">
    <citation type="submission" date="2020-08" db="EMBL/GenBank/DDBJ databases">
        <title>Genomic Encyclopedia of Type Strains, Phase IV (KMG-IV): sequencing the most valuable type-strain genomes for metagenomic binning, comparative biology and taxonomic classification.</title>
        <authorList>
            <person name="Goeker M."/>
        </authorList>
    </citation>
    <scope>NUCLEOTIDE SEQUENCE [LARGE SCALE GENOMIC DNA]</scope>
    <source>
        <strain evidence="13 14">DSM 44197</strain>
    </source>
</reference>
<evidence type="ECO:0000256" key="2">
    <source>
        <dbReference type="ARBA" id="ARBA00022670"/>
    </source>
</evidence>
<dbReference type="PANTHER" id="PTHR43221">
    <property type="entry name" value="PROTEASE HTPX"/>
    <property type="match status" value="1"/>
</dbReference>
<keyword evidence="4" id="KW-0479">Metal-binding</keyword>
<dbReference type="Pfam" id="PF01435">
    <property type="entry name" value="Peptidase_M48"/>
    <property type="match status" value="1"/>
</dbReference>
<evidence type="ECO:0000256" key="7">
    <source>
        <dbReference type="ARBA" id="ARBA00022989"/>
    </source>
</evidence>
<evidence type="ECO:0000259" key="12">
    <source>
        <dbReference type="Pfam" id="PF01435"/>
    </source>
</evidence>
<name>A0A7W3QQQ2_ACTNM</name>
<dbReference type="AlphaFoldDB" id="A0A7W3QQQ2"/>
<evidence type="ECO:0000256" key="4">
    <source>
        <dbReference type="ARBA" id="ARBA00022723"/>
    </source>
</evidence>
<organism evidence="13 14">
    <name type="scientific">Actinomadura namibiensis</name>
    <dbReference type="NCBI Taxonomy" id="182080"/>
    <lineage>
        <taxon>Bacteria</taxon>
        <taxon>Bacillati</taxon>
        <taxon>Actinomycetota</taxon>
        <taxon>Actinomycetes</taxon>
        <taxon>Streptosporangiales</taxon>
        <taxon>Thermomonosporaceae</taxon>
        <taxon>Actinomadura</taxon>
    </lineage>
</organism>
<keyword evidence="6 10" id="KW-0862">Zinc</keyword>
<keyword evidence="13" id="KW-0346">Stress response</keyword>
<dbReference type="CDD" id="cd07327">
    <property type="entry name" value="M48B_HtpX_like"/>
    <property type="match status" value="1"/>
</dbReference>
<keyword evidence="2 10" id="KW-0645">Protease</keyword>
<keyword evidence="8 10" id="KW-0482">Metalloprotease</keyword>
<evidence type="ECO:0000313" key="13">
    <source>
        <dbReference type="EMBL" id="MBA8955842.1"/>
    </source>
</evidence>
<proteinExistence type="inferred from homology"/>
<comment type="caution">
    <text evidence="13">The sequence shown here is derived from an EMBL/GenBank/DDBJ whole genome shotgun (WGS) entry which is preliminary data.</text>
</comment>
<protein>
    <submittedName>
        <fullName evidence="13">Heat shock protein HtpX</fullName>
        <ecNumber evidence="13">3.4.24.-</ecNumber>
    </submittedName>
</protein>
<keyword evidence="7 11" id="KW-1133">Transmembrane helix</keyword>
<dbReference type="EC" id="3.4.24.-" evidence="13"/>
<evidence type="ECO:0000256" key="9">
    <source>
        <dbReference type="ARBA" id="ARBA00023136"/>
    </source>
</evidence>
<dbReference type="InterPro" id="IPR001915">
    <property type="entry name" value="Peptidase_M48"/>
</dbReference>
<evidence type="ECO:0000256" key="3">
    <source>
        <dbReference type="ARBA" id="ARBA00022692"/>
    </source>
</evidence>
<dbReference type="EMBL" id="JACJIA010000013">
    <property type="protein sequence ID" value="MBA8955842.1"/>
    <property type="molecule type" value="Genomic_DNA"/>
</dbReference>
<keyword evidence="14" id="KW-1185">Reference proteome</keyword>
<feature type="domain" description="Peptidase M48" evidence="12">
    <location>
        <begin position="82"/>
        <end position="299"/>
    </location>
</feature>
<evidence type="ECO:0000256" key="6">
    <source>
        <dbReference type="ARBA" id="ARBA00022833"/>
    </source>
</evidence>
<dbReference type="GO" id="GO:0006508">
    <property type="term" value="P:proteolysis"/>
    <property type="evidence" value="ECO:0007669"/>
    <property type="project" value="UniProtKB-KW"/>
</dbReference>
<feature type="transmembrane region" description="Helical" evidence="11">
    <location>
        <begin position="21"/>
        <end position="40"/>
    </location>
</feature>
<dbReference type="GO" id="GO:0004222">
    <property type="term" value="F:metalloendopeptidase activity"/>
    <property type="evidence" value="ECO:0007669"/>
    <property type="project" value="InterPro"/>
</dbReference>
<dbReference type="Gene3D" id="3.30.2010.10">
    <property type="entry name" value="Metalloproteases ('zincins'), catalytic domain"/>
    <property type="match status" value="1"/>
</dbReference>
<dbReference type="InterPro" id="IPR050083">
    <property type="entry name" value="HtpX_protease"/>
</dbReference>
<gene>
    <name evidence="13" type="ORF">HNR61_007524</name>
</gene>
<dbReference type="Proteomes" id="UP000572680">
    <property type="component" value="Unassembled WGS sequence"/>
</dbReference>
<evidence type="ECO:0000313" key="14">
    <source>
        <dbReference type="Proteomes" id="UP000572680"/>
    </source>
</evidence>
<comment type="cofactor">
    <cofactor evidence="10">
        <name>Zn(2+)</name>
        <dbReference type="ChEBI" id="CHEBI:29105"/>
    </cofactor>
    <text evidence="10">Binds 1 zinc ion per subunit.</text>
</comment>
<evidence type="ECO:0000256" key="1">
    <source>
        <dbReference type="ARBA" id="ARBA00022475"/>
    </source>
</evidence>
<feature type="transmembrane region" description="Helical" evidence="11">
    <location>
        <begin position="157"/>
        <end position="178"/>
    </location>
</feature>
<feature type="transmembrane region" description="Helical" evidence="11">
    <location>
        <begin position="190"/>
        <end position="214"/>
    </location>
</feature>
<comment type="similarity">
    <text evidence="10">Belongs to the peptidase M48 family.</text>
</comment>
<evidence type="ECO:0000256" key="5">
    <source>
        <dbReference type="ARBA" id="ARBA00022801"/>
    </source>
</evidence>
<keyword evidence="9 11" id="KW-0472">Membrane</keyword>
<dbReference type="GO" id="GO:0046872">
    <property type="term" value="F:metal ion binding"/>
    <property type="evidence" value="ECO:0007669"/>
    <property type="project" value="UniProtKB-KW"/>
</dbReference>
<keyword evidence="1" id="KW-1003">Cell membrane</keyword>
<evidence type="ECO:0000256" key="10">
    <source>
        <dbReference type="RuleBase" id="RU003983"/>
    </source>
</evidence>
<keyword evidence="3 11" id="KW-0812">Transmembrane</keyword>
<evidence type="ECO:0000256" key="8">
    <source>
        <dbReference type="ARBA" id="ARBA00023049"/>
    </source>
</evidence>
<dbReference type="RefSeq" id="WP_182847798.1">
    <property type="nucleotide sequence ID" value="NZ_BAAALP010000094.1"/>
</dbReference>
<accession>A0A7W3QQQ2</accession>
<sequence length="310" mass="32212">MGSPFTDRHFEPDAALYRRMFFTMALVAGVYAAAVLPFFLVGGPLWGLAAVAAAVASAVVQCRWADRFVLWATGAREVTAAAEPELHALVDRLCVSAGLPKPRVAVAATPVPNAFAAGSGPGSAIICVTDGLRDALGPAGLNAVLGHEIAHIRNRDVLIAGIAVFPCLCADLFLGFWTGLLRPRGPLGPFGTALAVPLLPLAVAAAALYAAGLVTSMALSRHRELCADATGTLLTGRPTDLAAALGRLDDEVRDADAADRRALRPVSGLCVVPVRGRRRDAAGLLSSHPTLARRVARLTLISRRLAAGGR</sequence>
<keyword evidence="5 10" id="KW-0378">Hydrolase</keyword>
<dbReference type="PANTHER" id="PTHR43221:SF2">
    <property type="entry name" value="PROTEASE HTPX HOMOLOG"/>
    <property type="match status" value="1"/>
</dbReference>